<organism evidence="2 3">
    <name type="scientific">Kingella negevensis</name>
    <dbReference type="NCBI Taxonomy" id="1522312"/>
    <lineage>
        <taxon>Bacteria</taxon>
        <taxon>Pseudomonadati</taxon>
        <taxon>Pseudomonadota</taxon>
        <taxon>Betaproteobacteria</taxon>
        <taxon>Neisseriales</taxon>
        <taxon>Neisseriaceae</taxon>
        <taxon>Kingella</taxon>
    </lineage>
</organism>
<protein>
    <submittedName>
        <fullName evidence="2">Uncharacterized protein</fullName>
    </submittedName>
</protein>
<dbReference type="EMBL" id="FXUV01000096">
    <property type="protein sequence ID" value="SMQ13677.1"/>
    <property type="molecule type" value="Genomic_DNA"/>
</dbReference>
<name>A0A238TDU5_9NEIS</name>
<dbReference type="Proteomes" id="UP000215450">
    <property type="component" value="Unassembled WGS sequence"/>
</dbReference>
<dbReference type="AlphaFoldDB" id="A0A238TDU5"/>
<proteinExistence type="predicted"/>
<evidence type="ECO:0000313" key="1">
    <source>
        <dbReference type="EMBL" id="SMQ13677.1"/>
    </source>
</evidence>
<evidence type="ECO:0000313" key="2">
    <source>
        <dbReference type="EMBL" id="SNB83423.1"/>
    </source>
</evidence>
<sequence>MAIGLKFALYSHQLNKKNCHAAYEYRLSAWQHQFCKLLTRLSYGFLVKRHANAYHIIMRWQAVFMLSEPIAYHSFHKIAAIGAFGGFFADHQTQSCMTKRIICRLQHLQETARTLFSQCKNGREIFRFQQSVCFTEAIVQLHSQAFTTFGTACCQYCATAASF</sequence>
<accession>A0A238TDU5</accession>
<evidence type="ECO:0000313" key="3">
    <source>
        <dbReference type="Proteomes" id="UP000215450"/>
    </source>
</evidence>
<gene>
    <name evidence="2" type="ORF">KEBURONENSIS_00550</name>
    <name evidence="1" type="ORF">KEBURONENSIS_00728</name>
</gene>
<keyword evidence="3" id="KW-1185">Reference proteome</keyword>
<reference evidence="2 3" key="2">
    <citation type="submission" date="2017-06" db="EMBL/GenBank/DDBJ databases">
        <authorList>
            <person name="Kim H.J."/>
            <person name="Triplett B.A."/>
        </authorList>
    </citation>
    <scope>NUCLEOTIDE SEQUENCE [LARGE SCALE GENOMIC DNA]</scope>
    <source>
        <strain evidence="2">Kingella_eburonensis</strain>
    </source>
</reference>
<reference evidence="1" key="1">
    <citation type="submission" date="2017-05" db="EMBL/GenBank/DDBJ databases">
        <authorList>
            <person name="Song R."/>
            <person name="Chenine A.L."/>
            <person name="Ruprecht R.M."/>
        </authorList>
    </citation>
    <scope>NUCLEOTIDE SEQUENCE</scope>
    <source>
        <strain evidence="1">Kingella_eburonensis</strain>
    </source>
</reference>
<dbReference type="EMBL" id="FXUV02000076">
    <property type="protein sequence ID" value="SNB83423.1"/>
    <property type="molecule type" value="Genomic_DNA"/>
</dbReference>